<dbReference type="Gene3D" id="3.50.30.50">
    <property type="entry name" value="Putative cyclase"/>
    <property type="match status" value="1"/>
</dbReference>
<dbReference type="GO" id="GO:0004061">
    <property type="term" value="F:arylformamidase activity"/>
    <property type="evidence" value="ECO:0007669"/>
    <property type="project" value="InterPro"/>
</dbReference>
<dbReference type="RefSeq" id="WP_207861228.1">
    <property type="nucleotide sequence ID" value="NZ_JAFREP010000023.1"/>
</dbReference>
<dbReference type="Proteomes" id="UP000664417">
    <property type="component" value="Unassembled WGS sequence"/>
</dbReference>
<protein>
    <submittedName>
        <fullName evidence="1">Cyclase family protein</fullName>
    </submittedName>
</protein>
<dbReference type="EMBL" id="JAFREP010000023">
    <property type="protein sequence ID" value="MBO1321253.1"/>
    <property type="molecule type" value="Genomic_DNA"/>
</dbReference>
<evidence type="ECO:0000313" key="1">
    <source>
        <dbReference type="EMBL" id="MBO1321253.1"/>
    </source>
</evidence>
<dbReference type="AlphaFoldDB" id="A0A8J7U6A4"/>
<name>A0A8J7U6A4_9BACT</name>
<accession>A0A8J7U6A4</accession>
<dbReference type="PANTHER" id="PTHR31118:SF12">
    <property type="entry name" value="CYCLASE-LIKE PROTEIN 2"/>
    <property type="match status" value="1"/>
</dbReference>
<proteinExistence type="predicted"/>
<gene>
    <name evidence="1" type="ORF">J3U88_22425</name>
</gene>
<dbReference type="SUPFAM" id="SSF102198">
    <property type="entry name" value="Putative cyclase"/>
    <property type="match status" value="1"/>
</dbReference>
<reference evidence="1" key="1">
    <citation type="submission" date="2021-03" db="EMBL/GenBank/DDBJ databases">
        <authorList>
            <person name="Wang G."/>
        </authorList>
    </citation>
    <scope>NUCLEOTIDE SEQUENCE</scope>
    <source>
        <strain evidence="1">KCTC 12899</strain>
    </source>
</reference>
<dbReference type="InterPro" id="IPR037175">
    <property type="entry name" value="KFase_sf"/>
</dbReference>
<evidence type="ECO:0000313" key="2">
    <source>
        <dbReference type="Proteomes" id="UP000664417"/>
    </source>
</evidence>
<dbReference type="Pfam" id="PF04199">
    <property type="entry name" value="Cyclase"/>
    <property type="match status" value="1"/>
</dbReference>
<dbReference type="PANTHER" id="PTHR31118">
    <property type="entry name" value="CYCLASE-LIKE PROTEIN 2"/>
    <property type="match status" value="1"/>
</dbReference>
<sequence>MPVLLSLSLICFWSDFSALDNAKLVDLTHAFSEKTLYWPTAKGFQLNEDFKGTTDNGFYYEANSFSAAEHGGTHLDAPIHFAADTWTCDQIPIQKLMGTAVVIDVRKQCKGNRDYQVQIGDFKNWEKQHGQMPKDAIVLLRTGNGKHWPDAEKYLGTAERGPQAVPKLHFPGLHPEAAAWLVAERHIDAIGLDTPSIDYGQSQLFETHQILFAANIPAFENVANLDQLPPKGAYIIALPMKIQAGSGGPLRIIALLP</sequence>
<organism evidence="1 2">
    <name type="scientific">Acanthopleuribacter pedis</name>
    <dbReference type="NCBI Taxonomy" id="442870"/>
    <lineage>
        <taxon>Bacteria</taxon>
        <taxon>Pseudomonadati</taxon>
        <taxon>Acidobacteriota</taxon>
        <taxon>Holophagae</taxon>
        <taxon>Acanthopleuribacterales</taxon>
        <taxon>Acanthopleuribacteraceae</taxon>
        <taxon>Acanthopleuribacter</taxon>
    </lineage>
</organism>
<keyword evidence="2" id="KW-1185">Reference proteome</keyword>
<dbReference type="InterPro" id="IPR007325">
    <property type="entry name" value="KFase/CYL"/>
</dbReference>
<comment type="caution">
    <text evidence="1">The sequence shown here is derived from an EMBL/GenBank/DDBJ whole genome shotgun (WGS) entry which is preliminary data.</text>
</comment>
<dbReference type="GO" id="GO:0019441">
    <property type="term" value="P:L-tryptophan catabolic process to kynurenine"/>
    <property type="evidence" value="ECO:0007669"/>
    <property type="project" value="InterPro"/>
</dbReference>